<sequence length="27" mass="3132">MFVWVCMCMHVRACLMAKACRLLSSKL</sequence>
<dbReference type="AlphaFoldDB" id="A0A0E9US15"/>
<protein>
    <submittedName>
        <fullName evidence="1">Uncharacterized protein</fullName>
    </submittedName>
</protein>
<proteinExistence type="predicted"/>
<evidence type="ECO:0000313" key="1">
    <source>
        <dbReference type="EMBL" id="JAH68546.1"/>
    </source>
</evidence>
<reference evidence="1" key="2">
    <citation type="journal article" date="2015" name="Fish Shellfish Immunol.">
        <title>Early steps in the European eel (Anguilla anguilla)-Vibrio vulnificus interaction in the gills: Role of the RtxA13 toxin.</title>
        <authorList>
            <person name="Callol A."/>
            <person name="Pajuelo D."/>
            <person name="Ebbesson L."/>
            <person name="Teles M."/>
            <person name="MacKenzie S."/>
            <person name="Amaro C."/>
        </authorList>
    </citation>
    <scope>NUCLEOTIDE SEQUENCE</scope>
</reference>
<accession>A0A0E9US15</accession>
<dbReference type="EMBL" id="GBXM01028284">
    <property type="protein sequence ID" value="JAH80293.1"/>
    <property type="molecule type" value="Transcribed_RNA"/>
</dbReference>
<organism evidence="1">
    <name type="scientific">Anguilla anguilla</name>
    <name type="common">European freshwater eel</name>
    <name type="synonym">Muraena anguilla</name>
    <dbReference type="NCBI Taxonomy" id="7936"/>
    <lineage>
        <taxon>Eukaryota</taxon>
        <taxon>Metazoa</taxon>
        <taxon>Chordata</taxon>
        <taxon>Craniata</taxon>
        <taxon>Vertebrata</taxon>
        <taxon>Euteleostomi</taxon>
        <taxon>Actinopterygii</taxon>
        <taxon>Neopterygii</taxon>
        <taxon>Teleostei</taxon>
        <taxon>Anguilliformes</taxon>
        <taxon>Anguillidae</taxon>
        <taxon>Anguilla</taxon>
    </lineage>
</organism>
<dbReference type="EMBL" id="GBXM01040031">
    <property type="protein sequence ID" value="JAH68546.1"/>
    <property type="molecule type" value="Transcribed_RNA"/>
</dbReference>
<name>A0A0E9US15_ANGAN</name>
<reference evidence="1" key="1">
    <citation type="submission" date="2014-11" db="EMBL/GenBank/DDBJ databases">
        <authorList>
            <person name="Amaro Gonzalez C."/>
        </authorList>
    </citation>
    <scope>NUCLEOTIDE SEQUENCE</scope>
</reference>